<dbReference type="Proteomes" id="UP001431209">
    <property type="component" value="Unassembled WGS sequence"/>
</dbReference>
<accession>A0AAW2Z585</accession>
<reference evidence="1 2" key="1">
    <citation type="submission" date="2024-03" db="EMBL/GenBank/DDBJ databases">
        <title>The Acrasis kona genome and developmental transcriptomes reveal deep origins of eukaryotic multicellular pathways.</title>
        <authorList>
            <person name="Sheikh S."/>
            <person name="Fu C.-J."/>
            <person name="Brown M.W."/>
            <person name="Baldauf S.L."/>
        </authorList>
    </citation>
    <scope>NUCLEOTIDE SEQUENCE [LARGE SCALE GENOMIC DNA]</scope>
    <source>
        <strain evidence="1 2">ATCC MYA-3509</strain>
    </source>
</reference>
<evidence type="ECO:0000313" key="2">
    <source>
        <dbReference type="Proteomes" id="UP001431209"/>
    </source>
</evidence>
<dbReference type="EMBL" id="JAOPGA020001095">
    <property type="protein sequence ID" value="KAL0484998.1"/>
    <property type="molecule type" value="Genomic_DNA"/>
</dbReference>
<dbReference type="AlphaFoldDB" id="A0AAW2Z585"/>
<protein>
    <recommendedName>
        <fullName evidence="3">SAP domain-containing protein</fullName>
    </recommendedName>
</protein>
<evidence type="ECO:0000313" key="1">
    <source>
        <dbReference type="EMBL" id="KAL0484998.1"/>
    </source>
</evidence>
<sequence>MSTIIRRRRKIVKKTLEDLPSKQDNKENEDDHKVLTQTVVTPSKLKQPQQSVISLAPKQNTPAKLRCSLTPLQKRFLLKTPTFKRGISKPHLTKLTLSPLCAVAPVVDNNTPVVKERKTKKSNSSENIPKDVTEEQLKLNYKLVHMKKWCEMNGEKSSGSKSDVINRILKVQQVKMMSIPMTSPALRRVKQSNDVSSEPKETQDVTDTFRTNPFFYDEVM</sequence>
<proteinExistence type="predicted"/>
<comment type="caution">
    <text evidence="1">The sequence shown here is derived from an EMBL/GenBank/DDBJ whole genome shotgun (WGS) entry which is preliminary data.</text>
</comment>
<name>A0AAW2Z585_9EUKA</name>
<organism evidence="1 2">
    <name type="scientific">Acrasis kona</name>
    <dbReference type="NCBI Taxonomy" id="1008807"/>
    <lineage>
        <taxon>Eukaryota</taxon>
        <taxon>Discoba</taxon>
        <taxon>Heterolobosea</taxon>
        <taxon>Tetramitia</taxon>
        <taxon>Eutetramitia</taxon>
        <taxon>Acrasidae</taxon>
        <taxon>Acrasis</taxon>
    </lineage>
</organism>
<evidence type="ECO:0008006" key="3">
    <source>
        <dbReference type="Google" id="ProtNLM"/>
    </source>
</evidence>
<gene>
    <name evidence="1" type="ORF">AKO1_003801</name>
</gene>
<keyword evidence="2" id="KW-1185">Reference proteome</keyword>